<evidence type="ECO:0000313" key="3">
    <source>
        <dbReference type="Proteomes" id="UP000677803"/>
    </source>
</evidence>
<name>A0A8S4B7W5_9TELE</name>
<organism evidence="2 3">
    <name type="scientific">Menidia menidia</name>
    <name type="common">Atlantic silverside</name>
    <dbReference type="NCBI Taxonomy" id="238744"/>
    <lineage>
        <taxon>Eukaryota</taxon>
        <taxon>Metazoa</taxon>
        <taxon>Chordata</taxon>
        <taxon>Craniata</taxon>
        <taxon>Vertebrata</taxon>
        <taxon>Euteleostomi</taxon>
        <taxon>Actinopterygii</taxon>
        <taxon>Neopterygii</taxon>
        <taxon>Teleostei</taxon>
        <taxon>Neoteleostei</taxon>
        <taxon>Acanthomorphata</taxon>
        <taxon>Ovalentaria</taxon>
        <taxon>Atherinomorphae</taxon>
        <taxon>Atheriniformes</taxon>
        <taxon>Atherinopsidae</taxon>
        <taxon>Menidiinae</taxon>
        <taxon>Menidia</taxon>
    </lineage>
</organism>
<dbReference type="PANTHER" id="PTHR18839:SF0">
    <property type="entry name" value="MITOTIC INTERACTOR AND SUBSTRATE OF PLK1 ISOFORM X1-RELATED"/>
    <property type="match status" value="1"/>
</dbReference>
<dbReference type="AlphaFoldDB" id="A0A8S4B7W5"/>
<feature type="region of interest" description="Disordered" evidence="1">
    <location>
        <begin position="811"/>
        <end position="830"/>
    </location>
</feature>
<feature type="compositionally biased region" description="Polar residues" evidence="1">
    <location>
        <begin position="188"/>
        <end position="206"/>
    </location>
</feature>
<dbReference type="InterPro" id="IPR042779">
    <property type="entry name" value="MISP/MISP3-like"/>
</dbReference>
<feature type="compositionally biased region" description="Acidic residues" evidence="1">
    <location>
        <begin position="222"/>
        <end position="231"/>
    </location>
</feature>
<gene>
    <name evidence="2" type="ORF">MMEN_LOCUS13985</name>
</gene>
<feature type="compositionally biased region" description="Basic and acidic residues" evidence="1">
    <location>
        <begin position="351"/>
        <end position="362"/>
    </location>
</feature>
<feature type="region of interest" description="Disordered" evidence="1">
    <location>
        <begin position="616"/>
        <end position="638"/>
    </location>
</feature>
<feature type="region of interest" description="Disordered" evidence="1">
    <location>
        <begin position="168"/>
        <end position="233"/>
    </location>
</feature>
<sequence>MATKPTAWQEQDPVDSLGIFQGEERQSSPVQHRKAPKAMPEEDIETLEPEADVKAPQKISTTIKTVDAKEMNQEFTGIFQNPRETQKVDHESQQVYKKPLGELFTHKEPEELIDLGEDVFPPPPSFSALSKVECYDKEGFSTLEVEVAEWISDVEFISDSTDDFTLFDSQKSQERSKLHRSPADQEVDTISSKTDNNMSQSSQNSHIDGKYPDNVNSPPFVDESEEEEMEIDLMASQQQWNTIDVSCKDVKPLRSANREPCSAVHSVTSVRHGEELLLQKHCGLASKGVNQEASQQVFDHASPLVSTVSMELSSWGGANPQGCVCVVAEIDRCSRVGKRTEGEYEQTGGVEGKKDSRLEENNPVRQPRSRGLLTVQTQELKTERYSSGITLEQSRQTIKDRMEIDMFDNSQSNTGLSTDFSSQSTLEDTAISVNSQAAFSRETPIEREIRRAIEREQSLRRSRGLPKPRTAPEYVEIPLRKTVLSQSLISKSEWSQDKDRDFAGKKMLHEIHKEARREQDLLKVGMIPGTYEKGTVHQIKEKKKLFEDFQTPHNSAYLISEKSKTRSWSSGSINSSSSSSSSSSNSNSTLENQEDTTSQELTLGHSFVDSKHSIGQLNHTQNHGSSKGDLRDSTFKRQVSSGGIGGRLIIMESNPSIPTQMHHQVKAETGAIAAVDSESSYNSSYRARGHDPLTAREQEKEENPFFKLRPSTNLVKVKQDILQAQEREREIQNQRISLYGGGEGTRAEGLQLISSEGDNSKISTSNEGPIVPALSGSTSKGGIGPSAERQTVSTLCTWPPNQAEEERIYQTEFLQGPRTPRQKTPLVQRWESGQIKGYNLADD</sequence>
<evidence type="ECO:0000313" key="2">
    <source>
        <dbReference type="EMBL" id="CAG5941978.1"/>
    </source>
</evidence>
<feature type="region of interest" description="Disordered" evidence="1">
    <location>
        <begin position="1"/>
        <end position="56"/>
    </location>
</feature>
<proteinExistence type="predicted"/>
<reference evidence="2" key="1">
    <citation type="submission" date="2021-05" db="EMBL/GenBank/DDBJ databases">
        <authorList>
            <person name="Tigano A."/>
        </authorList>
    </citation>
    <scope>NUCLEOTIDE SEQUENCE</scope>
</reference>
<dbReference type="OrthoDB" id="9449914at2759"/>
<dbReference type="EMBL" id="CAJRST010016668">
    <property type="protein sequence ID" value="CAG5941978.1"/>
    <property type="molecule type" value="Genomic_DNA"/>
</dbReference>
<feature type="compositionally biased region" description="Polar residues" evidence="1">
    <location>
        <begin position="616"/>
        <end position="625"/>
    </location>
</feature>
<feature type="compositionally biased region" description="Low complexity" evidence="1">
    <location>
        <begin position="567"/>
        <end position="588"/>
    </location>
</feature>
<feature type="region of interest" description="Disordered" evidence="1">
    <location>
        <begin position="340"/>
        <end position="367"/>
    </location>
</feature>
<feature type="region of interest" description="Disordered" evidence="1">
    <location>
        <begin position="567"/>
        <end position="598"/>
    </location>
</feature>
<dbReference type="PANTHER" id="PTHR18839">
    <property type="entry name" value="MITOTIC INTERACTOR AND SUBSTRATE OF PLK1 MISP FAMILY MEMBER"/>
    <property type="match status" value="1"/>
</dbReference>
<protein>
    <submittedName>
        <fullName evidence="2">(Atlantic silverside) hypothetical protein</fullName>
    </submittedName>
</protein>
<evidence type="ECO:0000256" key="1">
    <source>
        <dbReference type="SAM" id="MobiDB-lite"/>
    </source>
</evidence>
<comment type="caution">
    <text evidence="2">The sequence shown here is derived from an EMBL/GenBank/DDBJ whole genome shotgun (WGS) entry which is preliminary data.</text>
</comment>
<dbReference type="Proteomes" id="UP000677803">
    <property type="component" value="Unassembled WGS sequence"/>
</dbReference>
<accession>A0A8S4B7W5</accession>
<keyword evidence="3" id="KW-1185">Reference proteome</keyword>
<feature type="compositionally biased region" description="Acidic residues" evidence="1">
    <location>
        <begin position="41"/>
        <end position="50"/>
    </location>
</feature>
<feature type="compositionally biased region" description="Basic and acidic residues" evidence="1">
    <location>
        <begin position="626"/>
        <end position="635"/>
    </location>
</feature>
<feature type="compositionally biased region" description="Polar residues" evidence="1">
    <location>
        <begin position="589"/>
        <end position="598"/>
    </location>
</feature>